<dbReference type="EMBL" id="HBUE01127608">
    <property type="protein sequence ID" value="CAG6495123.1"/>
    <property type="molecule type" value="Transcribed_RNA"/>
</dbReference>
<accession>A0A8D8CLA2</accession>
<sequence length="116" mass="13846">MDDQLPLELIIRDAVQFEKVFGSLEVVIKIRTGNEILQRSDQLHRVFRRAGVLLFFFRLCHGTDLEHYDHTARGFWRPRQTSPFRSLYLLDYSTRYQQPRCYFPSSPMSFRCGLKD</sequence>
<dbReference type="AlphaFoldDB" id="A0A8D8CLA2"/>
<proteinExistence type="predicted"/>
<evidence type="ECO:0000313" key="1">
    <source>
        <dbReference type="EMBL" id="CAG6495123.1"/>
    </source>
</evidence>
<reference evidence="1" key="1">
    <citation type="submission" date="2021-05" db="EMBL/GenBank/DDBJ databases">
        <authorList>
            <person name="Alioto T."/>
            <person name="Alioto T."/>
            <person name="Gomez Garrido J."/>
        </authorList>
    </citation>
    <scope>NUCLEOTIDE SEQUENCE</scope>
</reference>
<protein>
    <submittedName>
        <fullName evidence="1">(northern house mosquito) hypothetical protein</fullName>
    </submittedName>
</protein>
<organism evidence="1">
    <name type="scientific">Culex pipiens</name>
    <name type="common">House mosquito</name>
    <dbReference type="NCBI Taxonomy" id="7175"/>
    <lineage>
        <taxon>Eukaryota</taxon>
        <taxon>Metazoa</taxon>
        <taxon>Ecdysozoa</taxon>
        <taxon>Arthropoda</taxon>
        <taxon>Hexapoda</taxon>
        <taxon>Insecta</taxon>
        <taxon>Pterygota</taxon>
        <taxon>Neoptera</taxon>
        <taxon>Endopterygota</taxon>
        <taxon>Diptera</taxon>
        <taxon>Nematocera</taxon>
        <taxon>Culicoidea</taxon>
        <taxon>Culicidae</taxon>
        <taxon>Culicinae</taxon>
        <taxon>Culicini</taxon>
        <taxon>Culex</taxon>
        <taxon>Culex</taxon>
    </lineage>
</organism>
<name>A0A8D8CLA2_CULPI</name>